<sequence>MIRKHLKRHTRQRGWTAIDLVATAAVASLVAVLSLPMYQQVRISSDLQALAISMNQIHKIMQDIYMDQNPNEYPPTNLWPDRLEDWAAPANLQNVQELIDVLRQLCREEDVPGGRGNYACFYEQKENGQNYDFVAQDGSKVGGSNAKALSAFTHANPYWTIEPYDEWTNHMSRMSGL</sequence>
<keyword evidence="1" id="KW-0472">Membrane</keyword>
<proteinExistence type="predicted"/>
<keyword evidence="1" id="KW-0812">Transmembrane</keyword>
<dbReference type="AlphaFoldDB" id="A0A2H0LQ30"/>
<dbReference type="EMBL" id="PCVY01000043">
    <property type="protein sequence ID" value="PIQ86456.1"/>
    <property type="molecule type" value="Genomic_DNA"/>
</dbReference>
<accession>A0A2H0LQ30</accession>
<keyword evidence="1" id="KW-1133">Transmembrane helix</keyword>
<organism evidence="2 3">
    <name type="scientific">Candidatus Abzuiibacterium crystallinum</name>
    <dbReference type="NCBI Taxonomy" id="1974748"/>
    <lineage>
        <taxon>Bacteria</taxon>
        <taxon>Pseudomonadati</taxon>
        <taxon>Candidatus Omnitrophota</taxon>
        <taxon>Candidatus Abzuiibacterium</taxon>
    </lineage>
</organism>
<evidence type="ECO:0000313" key="2">
    <source>
        <dbReference type="EMBL" id="PIQ86456.1"/>
    </source>
</evidence>
<reference evidence="2 3" key="1">
    <citation type="submission" date="2017-09" db="EMBL/GenBank/DDBJ databases">
        <title>Depth-based differentiation of microbial function through sediment-hosted aquifers and enrichment of novel symbionts in the deep terrestrial subsurface.</title>
        <authorList>
            <person name="Probst A.J."/>
            <person name="Ladd B."/>
            <person name="Jarett J.K."/>
            <person name="Geller-Mcgrath D.E."/>
            <person name="Sieber C.M."/>
            <person name="Emerson J.B."/>
            <person name="Anantharaman K."/>
            <person name="Thomas B.C."/>
            <person name="Malmstrom R."/>
            <person name="Stieglmeier M."/>
            <person name="Klingl A."/>
            <person name="Woyke T."/>
            <person name="Ryan C.M."/>
            <person name="Banfield J.F."/>
        </authorList>
    </citation>
    <scope>NUCLEOTIDE SEQUENCE [LARGE SCALE GENOMIC DNA]</scope>
    <source>
        <strain evidence="2">CG11_big_fil_rev_8_21_14_0_20_45_26</strain>
    </source>
</reference>
<protein>
    <submittedName>
        <fullName evidence="2">Uncharacterized protein</fullName>
    </submittedName>
</protein>
<evidence type="ECO:0000313" key="3">
    <source>
        <dbReference type="Proteomes" id="UP000230859"/>
    </source>
</evidence>
<gene>
    <name evidence="2" type="ORF">COV74_04585</name>
</gene>
<dbReference type="InterPro" id="IPR045584">
    <property type="entry name" value="Pilin-like"/>
</dbReference>
<dbReference type="SUPFAM" id="SSF54523">
    <property type="entry name" value="Pili subunits"/>
    <property type="match status" value="1"/>
</dbReference>
<dbReference type="Proteomes" id="UP000230859">
    <property type="component" value="Unassembled WGS sequence"/>
</dbReference>
<name>A0A2H0LQ30_9BACT</name>
<comment type="caution">
    <text evidence="2">The sequence shown here is derived from an EMBL/GenBank/DDBJ whole genome shotgun (WGS) entry which is preliminary data.</text>
</comment>
<feature type="transmembrane region" description="Helical" evidence="1">
    <location>
        <begin position="20"/>
        <end position="38"/>
    </location>
</feature>
<evidence type="ECO:0000256" key="1">
    <source>
        <dbReference type="SAM" id="Phobius"/>
    </source>
</evidence>